<dbReference type="InterPro" id="IPR020613">
    <property type="entry name" value="Thiolase_CS"/>
</dbReference>
<keyword evidence="4" id="KW-0630">Potassium</keyword>
<dbReference type="HOGENOM" id="CLU_031026_0_1_1"/>
<dbReference type="OMA" id="SMGTFGE"/>
<dbReference type="InterPro" id="IPR002155">
    <property type="entry name" value="Thiolase"/>
</dbReference>
<dbReference type="eggNOG" id="KOG1390">
    <property type="taxonomic scope" value="Eukaryota"/>
</dbReference>
<sequence length="411" mass="43461">MAHIVRKLRLSPSKIRQFSNSSQLNDVFILSAVRTPMGSFQSALAPVSAPQLGAVALENAIQRANLKKEDVQEVFMGCVLQGGVGQAPARQATLFAGLPQATVCTTINKVCSSGMKAIMLASQVIMTNGQEVCAAGGMESMSNAPYYMDRGTTPYGGVHLKDAIVFDGLTDVYDKIHMGVCAEKCATDHGLTKEDQDKYAIQSYKNSAKAHESGVFKNEIVQVVVKKKKEEKVVVEDEEYKRVDFAKFPSLRPVFKKENGTVTAGNASTLNDGAAALILASGEYVKCKGLKPLAKVISFADGAVAPIDFPIAPTAAIPKALKLANLSVDQIAQWEINEAFSVVALANMKILKLDPSKVNKHGGAVSLGHPIGMSGARIVGHLVHSLASGEYGCAAICNGGGGASSIIIQKL</sequence>
<dbReference type="PROSITE" id="PS00737">
    <property type="entry name" value="THIOLASE_2"/>
    <property type="match status" value="1"/>
</dbReference>
<feature type="active site" description="Acyl-thioester intermediate" evidence="6">
    <location>
        <position position="111"/>
    </location>
</feature>
<dbReference type="GO" id="GO:0003985">
    <property type="term" value="F:acetyl-CoA C-acetyltransferase activity"/>
    <property type="evidence" value="ECO:0007669"/>
    <property type="project" value="UniProtKB-EC"/>
</dbReference>
<dbReference type="KEGG" id="phu:Phum_PHUM080110"/>
<dbReference type="InterPro" id="IPR020617">
    <property type="entry name" value="Thiolase_C"/>
</dbReference>
<dbReference type="InterPro" id="IPR016039">
    <property type="entry name" value="Thiolase-like"/>
</dbReference>
<evidence type="ECO:0000313" key="13">
    <source>
        <dbReference type="Proteomes" id="UP000009046"/>
    </source>
</evidence>
<dbReference type="EMBL" id="DS235047">
    <property type="protein sequence ID" value="EEB10966.1"/>
    <property type="molecule type" value="Genomic_DNA"/>
</dbReference>
<evidence type="ECO:0000256" key="5">
    <source>
        <dbReference type="ARBA" id="ARBA00023315"/>
    </source>
</evidence>
<dbReference type="PANTHER" id="PTHR18919">
    <property type="entry name" value="ACETYL-COA C-ACYLTRANSFERASE"/>
    <property type="match status" value="1"/>
</dbReference>
<reference evidence="12" key="3">
    <citation type="submission" date="2020-05" db="UniProtKB">
        <authorList>
            <consortium name="EnsemblMetazoa"/>
        </authorList>
    </citation>
    <scope>IDENTIFICATION</scope>
    <source>
        <strain evidence="12">USDA</strain>
    </source>
</reference>
<dbReference type="GO" id="GO:0046872">
    <property type="term" value="F:metal ion binding"/>
    <property type="evidence" value="ECO:0007669"/>
    <property type="project" value="UniProtKB-KW"/>
</dbReference>
<evidence type="ECO:0000259" key="9">
    <source>
        <dbReference type="Pfam" id="PF00108"/>
    </source>
</evidence>
<gene>
    <name evidence="12" type="primary">8231372</name>
    <name evidence="11" type="ORF">Phum_PHUM080110</name>
</gene>
<organism>
    <name type="scientific">Pediculus humanus subsp. corporis</name>
    <name type="common">Body louse</name>
    <dbReference type="NCBI Taxonomy" id="121224"/>
    <lineage>
        <taxon>Eukaryota</taxon>
        <taxon>Metazoa</taxon>
        <taxon>Ecdysozoa</taxon>
        <taxon>Arthropoda</taxon>
        <taxon>Hexapoda</taxon>
        <taxon>Insecta</taxon>
        <taxon>Pterygota</taxon>
        <taxon>Neoptera</taxon>
        <taxon>Paraneoptera</taxon>
        <taxon>Psocodea</taxon>
        <taxon>Troctomorpha</taxon>
        <taxon>Phthiraptera</taxon>
        <taxon>Anoplura</taxon>
        <taxon>Pediculidae</taxon>
        <taxon>Pediculus</taxon>
    </lineage>
</organism>
<dbReference type="InParanoid" id="E0VC60"/>
<evidence type="ECO:0000256" key="3">
    <source>
        <dbReference type="ARBA" id="ARBA00022723"/>
    </source>
</evidence>
<keyword evidence="5 8" id="KW-0012">Acyltransferase</keyword>
<evidence type="ECO:0000256" key="2">
    <source>
        <dbReference type="ARBA" id="ARBA00022679"/>
    </source>
</evidence>
<reference evidence="11" key="2">
    <citation type="submission" date="2007-04" db="EMBL/GenBank/DDBJ databases">
        <title>The genome of the human body louse.</title>
        <authorList>
            <consortium name="The Human Body Louse Genome Consortium"/>
            <person name="Kirkness E."/>
            <person name="Walenz B."/>
            <person name="Hass B."/>
            <person name="Bruggner R."/>
            <person name="Strausberg R."/>
        </authorList>
    </citation>
    <scope>NUCLEOTIDE SEQUENCE</scope>
    <source>
        <strain evidence="11">USDA</strain>
    </source>
</reference>
<reference evidence="11" key="1">
    <citation type="submission" date="2007-04" db="EMBL/GenBank/DDBJ databases">
        <title>Annotation of Pediculus humanus corporis strain USDA.</title>
        <authorList>
            <person name="Kirkness E."/>
            <person name="Hannick L."/>
            <person name="Hass B."/>
            <person name="Bruggner R."/>
            <person name="Lawson D."/>
            <person name="Bidwell S."/>
            <person name="Joardar V."/>
            <person name="Caler E."/>
            <person name="Walenz B."/>
            <person name="Inman J."/>
            <person name="Schobel S."/>
            <person name="Galinsky K."/>
            <person name="Amedeo P."/>
            <person name="Strausberg R."/>
        </authorList>
    </citation>
    <scope>NUCLEOTIDE SEQUENCE</scope>
    <source>
        <strain evidence="11">USDA</strain>
    </source>
</reference>
<dbReference type="InterPro" id="IPR020616">
    <property type="entry name" value="Thiolase_N"/>
</dbReference>
<feature type="binding site" evidence="7">
    <location>
        <position position="204"/>
    </location>
    <ligand>
        <name>CoA</name>
        <dbReference type="ChEBI" id="CHEBI:57287"/>
    </ligand>
</feature>
<feature type="binding site" evidence="7">
    <location>
        <position position="268"/>
    </location>
    <ligand>
        <name>CoA</name>
        <dbReference type="ChEBI" id="CHEBI:57287"/>
    </ligand>
</feature>
<dbReference type="FunCoup" id="E0VC60">
    <property type="interactions" value="1083"/>
</dbReference>
<dbReference type="VEuPathDB" id="VectorBase:PHUM080110"/>
<dbReference type="PROSITE" id="PS00098">
    <property type="entry name" value="THIOLASE_1"/>
    <property type="match status" value="1"/>
</dbReference>
<keyword evidence="13" id="KW-1185">Reference proteome</keyword>
<dbReference type="Pfam" id="PF00108">
    <property type="entry name" value="Thiolase_N"/>
    <property type="match status" value="1"/>
</dbReference>
<dbReference type="FunFam" id="3.40.47.10:FF:000007">
    <property type="entry name" value="acetyl-CoA acetyltransferase, mitochondrial"/>
    <property type="match status" value="1"/>
</dbReference>
<feature type="domain" description="Thiolase N-terminal" evidence="9">
    <location>
        <begin position="27"/>
        <end position="281"/>
    </location>
</feature>
<dbReference type="STRING" id="121224.E0VC60"/>
<dbReference type="EC" id="2.3.1.9" evidence="11"/>
<feature type="active site" description="Proton acceptor" evidence="6">
    <location>
        <position position="369"/>
    </location>
</feature>
<feature type="binding site" evidence="7">
    <location>
        <begin position="242"/>
        <end position="244"/>
    </location>
    <ligand>
        <name>CoA</name>
        <dbReference type="ChEBI" id="CHEBI:57287"/>
    </ligand>
</feature>
<dbReference type="CTD" id="8231372"/>
<dbReference type="AlphaFoldDB" id="E0VC60"/>
<dbReference type="GO" id="GO:0005739">
    <property type="term" value="C:mitochondrion"/>
    <property type="evidence" value="ECO:0007669"/>
    <property type="project" value="TreeGrafter"/>
</dbReference>
<feature type="domain" description="Thiolase C-terminal" evidence="10">
    <location>
        <begin position="290"/>
        <end position="410"/>
    </location>
</feature>
<evidence type="ECO:0000256" key="8">
    <source>
        <dbReference type="RuleBase" id="RU003557"/>
    </source>
</evidence>
<feature type="binding site" evidence="7">
    <location>
        <position position="247"/>
    </location>
    <ligand>
        <name>CoA</name>
        <dbReference type="ChEBI" id="CHEBI:57287"/>
    </ligand>
</feature>
<evidence type="ECO:0000256" key="4">
    <source>
        <dbReference type="ARBA" id="ARBA00022958"/>
    </source>
</evidence>
<dbReference type="CDD" id="cd00751">
    <property type="entry name" value="thiolase"/>
    <property type="match status" value="1"/>
</dbReference>
<comment type="similarity">
    <text evidence="1 8">Belongs to the thiolase-like superfamily. Thiolase family.</text>
</comment>
<accession>E0VC60</accession>
<evidence type="ECO:0000256" key="1">
    <source>
        <dbReference type="ARBA" id="ARBA00010982"/>
    </source>
</evidence>
<dbReference type="NCBIfam" id="TIGR01930">
    <property type="entry name" value="AcCoA-C-Actrans"/>
    <property type="match status" value="1"/>
</dbReference>
<proteinExistence type="inferred from homology"/>
<evidence type="ECO:0000259" key="10">
    <source>
        <dbReference type="Pfam" id="PF02803"/>
    </source>
</evidence>
<dbReference type="SUPFAM" id="SSF53901">
    <property type="entry name" value="Thiolase-like"/>
    <property type="match status" value="2"/>
</dbReference>
<dbReference type="PIRSF" id="PIRSF000429">
    <property type="entry name" value="Ac-CoA_Ac_transf"/>
    <property type="match status" value="1"/>
</dbReference>
<dbReference type="GO" id="GO:0006635">
    <property type="term" value="P:fatty acid beta-oxidation"/>
    <property type="evidence" value="ECO:0007669"/>
    <property type="project" value="TreeGrafter"/>
</dbReference>
<dbReference type="Pfam" id="PF02803">
    <property type="entry name" value="Thiolase_C"/>
    <property type="match status" value="1"/>
</dbReference>
<name>E0VC60_PEDHC</name>
<dbReference type="Gene3D" id="3.40.47.10">
    <property type="match status" value="1"/>
</dbReference>
<feature type="active site" description="Proton acceptor" evidence="6">
    <location>
        <position position="397"/>
    </location>
</feature>
<dbReference type="EMBL" id="AAZO01000955">
    <property type="status" value="NOT_ANNOTATED_CDS"/>
    <property type="molecule type" value="Genomic_DNA"/>
</dbReference>
<protein>
    <submittedName>
        <fullName evidence="11 12">Acetyl-CoA acetyltransferase, putative</fullName>
        <ecNumber evidence="11">2.3.1.9</ecNumber>
    </submittedName>
</protein>
<dbReference type="OrthoDB" id="5404651at2759"/>
<dbReference type="PANTHER" id="PTHR18919:SF156">
    <property type="entry name" value="ACETYL-COA ACETYLTRANSFERASE, MITOCHONDRIAL"/>
    <property type="match status" value="1"/>
</dbReference>
<evidence type="ECO:0000313" key="12">
    <source>
        <dbReference type="EnsemblMetazoa" id="PHUM080110-PA"/>
    </source>
</evidence>
<dbReference type="EnsemblMetazoa" id="PHUM080110-RA">
    <property type="protein sequence ID" value="PHUM080110-PA"/>
    <property type="gene ID" value="PHUM080110"/>
</dbReference>
<dbReference type="InterPro" id="IPR020615">
    <property type="entry name" value="Thiolase_acyl_enz_int_AS"/>
</dbReference>
<evidence type="ECO:0000256" key="7">
    <source>
        <dbReference type="PIRSR" id="PIRSR000429-2"/>
    </source>
</evidence>
<keyword evidence="2 8" id="KW-0808">Transferase</keyword>
<dbReference type="RefSeq" id="XP_002423704.1">
    <property type="nucleotide sequence ID" value="XM_002423659.1"/>
</dbReference>
<evidence type="ECO:0000313" key="11">
    <source>
        <dbReference type="EMBL" id="EEB10966.1"/>
    </source>
</evidence>
<dbReference type="GeneID" id="8231372"/>
<dbReference type="Proteomes" id="UP000009046">
    <property type="component" value="Unassembled WGS sequence"/>
</dbReference>
<keyword evidence="3" id="KW-0479">Metal-binding</keyword>
<evidence type="ECO:0000256" key="6">
    <source>
        <dbReference type="PIRSR" id="PIRSR000429-1"/>
    </source>
</evidence>